<protein>
    <submittedName>
        <fullName evidence="1">Uncharacterized protein</fullName>
    </submittedName>
</protein>
<sequence length="100" mass="10594">MAAAECESGWRVFDGELSCEDIISNSRSFGDFSDVSEYAGIQCSGYRNDPDVTELGINSGTDWGHHAVDKDRDYVLEPAGVVLVTGSGTHDTGDTADSAS</sequence>
<keyword evidence="2" id="KW-1185">Reference proteome</keyword>
<dbReference type="AlphaFoldDB" id="A0A2D3VEG6"/>
<dbReference type="Proteomes" id="UP000225277">
    <property type="component" value="Unassembled WGS sequence"/>
</dbReference>
<evidence type="ECO:0000313" key="2">
    <source>
        <dbReference type="Proteomes" id="UP000225277"/>
    </source>
</evidence>
<reference evidence="1 2" key="1">
    <citation type="submission" date="2016-03" db="EMBL/GenBank/DDBJ databases">
        <authorList>
            <person name="Ploux O."/>
        </authorList>
    </citation>
    <scope>NUCLEOTIDE SEQUENCE [LARGE SCALE GENOMIC DNA]</scope>
    <source>
        <strain evidence="1 2">URUG2</strain>
    </source>
</reference>
<dbReference type="EMBL" id="FJUY01000016">
    <property type="protein sequence ID" value="CZT23462.1"/>
    <property type="molecule type" value="Genomic_DNA"/>
</dbReference>
<dbReference type="RefSeq" id="XP_023630186.1">
    <property type="nucleotide sequence ID" value="XM_023774418.1"/>
</dbReference>
<dbReference type="GeneID" id="35604248"/>
<evidence type="ECO:0000313" key="1">
    <source>
        <dbReference type="EMBL" id="CZT23462.1"/>
    </source>
</evidence>
<name>A0A2D3VEG6_9PEZI</name>
<proteinExistence type="predicted"/>
<accession>A0A2D3VEG6</accession>
<organism evidence="1 2">
    <name type="scientific">Ramularia collo-cygni</name>
    <dbReference type="NCBI Taxonomy" id="112498"/>
    <lineage>
        <taxon>Eukaryota</taxon>
        <taxon>Fungi</taxon>
        <taxon>Dikarya</taxon>
        <taxon>Ascomycota</taxon>
        <taxon>Pezizomycotina</taxon>
        <taxon>Dothideomycetes</taxon>
        <taxon>Dothideomycetidae</taxon>
        <taxon>Mycosphaerellales</taxon>
        <taxon>Mycosphaerellaceae</taxon>
        <taxon>Ramularia</taxon>
    </lineage>
</organism>
<gene>
    <name evidence="1" type="ORF">RCC_09176</name>
</gene>